<evidence type="ECO:0000256" key="8">
    <source>
        <dbReference type="ARBA" id="ARBA00051993"/>
    </source>
</evidence>
<evidence type="ECO:0000256" key="7">
    <source>
        <dbReference type="ARBA" id="ARBA00022898"/>
    </source>
</evidence>
<organism evidence="11 12">
    <name type="scientific">Eremothecium sinecaudum</name>
    <dbReference type="NCBI Taxonomy" id="45286"/>
    <lineage>
        <taxon>Eukaryota</taxon>
        <taxon>Fungi</taxon>
        <taxon>Dikarya</taxon>
        <taxon>Ascomycota</taxon>
        <taxon>Saccharomycotina</taxon>
        <taxon>Saccharomycetes</taxon>
        <taxon>Saccharomycetales</taxon>
        <taxon>Saccharomycetaceae</taxon>
        <taxon>Eremothecium</taxon>
    </lineage>
</organism>
<dbReference type="STRING" id="45286.A0A0X8HUV6"/>
<dbReference type="GO" id="GO:0009074">
    <property type="term" value="P:aromatic amino acid family catabolic process"/>
    <property type="evidence" value="ECO:0007669"/>
    <property type="project" value="TreeGrafter"/>
</dbReference>
<dbReference type="PANTHER" id="PTHR42790:SF21">
    <property type="entry name" value="AROMATIC_AMINOADIPATE AMINOTRANSFERASE 1"/>
    <property type="match status" value="1"/>
</dbReference>
<keyword evidence="6" id="KW-0808">Transferase</keyword>
<comment type="catalytic activity">
    <reaction evidence="8">
        <text>an aromatic L-alpha-amino acid + 2-oxoglutarate = an aromatic oxo-acid + L-glutamate</text>
        <dbReference type="Rhea" id="RHEA:17533"/>
        <dbReference type="ChEBI" id="CHEBI:16810"/>
        <dbReference type="ChEBI" id="CHEBI:29985"/>
        <dbReference type="ChEBI" id="CHEBI:73309"/>
        <dbReference type="ChEBI" id="CHEBI:84824"/>
        <dbReference type="EC" id="2.6.1.57"/>
    </reaction>
</comment>
<evidence type="ECO:0000313" key="11">
    <source>
        <dbReference type="EMBL" id="AMD22181.1"/>
    </source>
</evidence>
<dbReference type="InterPro" id="IPR015421">
    <property type="entry name" value="PyrdxlP-dep_Trfase_major"/>
</dbReference>
<comment type="similarity">
    <text evidence="3">Belongs to the class-I pyridoxal-phosphate-dependent aminotransferase family.</text>
</comment>
<dbReference type="GO" id="GO:0019878">
    <property type="term" value="P:lysine biosynthetic process via aminoadipic acid"/>
    <property type="evidence" value="ECO:0007669"/>
    <property type="project" value="TreeGrafter"/>
</dbReference>
<dbReference type="GeneID" id="28725523"/>
<dbReference type="EMBL" id="CP014247">
    <property type="protein sequence ID" value="AMD22181.1"/>
    <property type="molecule type" value="Genomic_DNA"/>
</dbReference>
<evidence type="ECO:0000259" key="10">
    <source>
        <dbReference type="Pfam" id="PF00155"/>
    </source>
</evidence>
<keyword evidence="7" id="KW-0663">Pyridoxal phosphate</keyword>
<keyword evidence="12" id="KW-1185">Reference proteome</keyword>
<dbReference type="AlphaFoldDB" id="A0A0X8HUV6"/>
<dbReference type="InterPro" id="IPR004839">
    <property type="entry name" value="Aminotransferase_I/II_large"/>
</dbReference>
<evidence type="ECO:0000256" key="3">
    <source>
        <dbReference type="ARBA" id="ARBA00007441"/>
    </source>
</evidence>
<dbReference type="RefSeq" id="XP_017989177.1">
    <property type="nucleotide sequence ID" value="XM_018133660.1"/>
</dbReference>
<comment type="cofactor">
    <cofactor evidence="1">
        <name>pyridoxal 5'-phosphate</name>
        <dbReference type="ChEBI" id="CHEBI:597326"/>
    </cofactor>
</comment>
<evidence type="ECO:0000256" key="6">
    <source>
        <dbReference type="ARBA" id="ARBA00022679"/>
    </source>
</evidence>
<dbReference type="Proteomes" id="UP000243052">
    <property type="component" value="Chromosome vii"/>
</dbReference>
<feature type="domain" description="Aminotransferase class I/classII large" evidence="10">
    <location>
        <begin position="95"/>
        <end position="438"/>
    </location>
</feature>
<keyword evidence="5" id="KW-0032">Aminotransferase</keyword>
<dbReference type="CDD" id="cd00609">
    <property type="entry name" value="AAT_like"/>
    <property type="match status" value="1"/>
</dbReference>
<sequence>MTLLDAKDFRSFFSHETRARRPSPLKSCIHYFDDPNIIFLAGGLPRSKFFPWDNLSVESPASLPDSCQGVGLVNTTVGKDDVDRSVPDIPLSRSLQYGYSGGQPELIKFLREHTKRIHNPQYNGWDITISIGNTSGWESTLRIFCDRGDTIIAERFTFSSSLEAALAQGVRVVPALIDKDGIIPESLAELLETWEIKRPGVPKPKLLYTVPTGQNPTGTCLTDERREAIYRIAQKHDFLIVEDEPYYFLQMELYEPDVSKRTMRTFANSNEFVNSLVKSFLSLDTEGRVIRLDSFSKVLAPGTRLGWVVGAKHILEAYLRLHEMTVQSPSGFSTSIVSGLLNRWGQEGYMQWLMKIRKQYTMMRDIAMDALHKYIPNVPFITINPTIAGMFFTITLDASAHPEFAKKYDCDPTEVESQLHSKMIRDGVLFAPGMWFRVIDTTLEVDGLVTKTLENEDPNIIFFRGTFAATTRDLLTEGIKRLGDAIRDEFRVE</sequence>
<dbReference type="GO" id="GO:0006571">
    <property type="term" value="P:tyrosine biosynthetic process"/>
    <property type="evidence" value="ECO:0007669"/>
    <property type="project" value="TreeGrafter"/>
</dbReference>
<protein>
    <recommendedName>
        <fullName evidence="9">aromatic-amino-acid transaminase</fullName>
        <ecNumber evidence="9">2.6.1.57</ecNumber>
    </recommendedName>
</protein>
<dbReference type="GO" id="GO:0005737">
    <property type="term" value="C:cytoplasm"/>
    <property type="evidence" value="ECO:0007669"/>
    <property type="project" value="UniProtKB-SubCell"/>
</dbReference>
<dbReference type="EC" id="2.6.1.57" evidence="9"/>
<dbReference type="GO" id="GO:0030170">
    <property type="term" value="F:pyridoxal phosphate binding"/>
    <property type="evidence" value="ECO:0007669"/>
    <property type="project" value="InterPro"/>
</dbReference>
<keyword evidence="4" id="KW-0963">Cytoplasm</keyword>
<dbReference type="FunFam" id="3.40.640.10:FF:000074">
    <property type="entry name" value="Aromatic amino acid aminotransferase"/>
    <property type="match status" value="1"/>
</dbReference>
<reference evidence="11 12" key="1">
    <citation type="submission" date="2016-01" db="EMBL/GenBank/DDBJ databases">
        <title>Genome sequence of the yeast Holleya sinecauda.</title>
        <authorList>
            <person name="Dietrich F.S."/>
        </authorList>
    </citation>
    <scope>NUCLEOTIDE SEQUENCE [LARGE SCALE GENOMIC DNA]</scope>
    <source>
        <strain evidence="11 12">ATCC 58844</strain>
    </source>
</reference>
<evidence type="ECO:0000313" key="12">
    <source>
        <dbReference type="Proteomes" id="UP000243052"/>
    </source>
</evidence>
<dbReference type="PANTHER" id="PTHR42790">
    <property type="entry name" value="AMINOTRANSFERASE"/>
    <property type="match status" value="1"/>
</dbReference>
<name>A0A0X8HUV6_9SACH</name>
<gene>
    <name evidence="11" type="ORF">AW171_hschr74204</name>
</gene>
<dbReference type="GO" id="GO:0008793">
    <property type="term" value="F:aromatic-amino-acid transaminase activity"/>
    <property type="evidence" value="ECO:0007669"/>
    <property type="project" value="TreeGrafter"/>
</dbReference>
<dbReference type="OrthoDB" id="691673at2759"/>
<dbReference type="InterPro" id="IPR015424">
    <property type="entry name" value="PyrdxlP-dep_Trfase"/>
</dbReference>
<evidence type="ECO:0000256" key="9">
    <source>
        <dbReference type="ARBA" id="ARBA00067014"/>
    </source>
</evidence>
<accession>A0A0X8HUV6</accession>
<evidence type="ECO:0000256" key="5">
    <source>
        <dbReference type="ARBA" id="ARBA00022576"/>
    </source>
</evidence>
<proteinExistence type="inferred from homology"/>
<comment type="subcellular location">
    <subcellularLocation>
        <location evidence="2">Cytoplasm</location>
    </subcellularLocation>
</comment>
<evidence type="ECO:0000256" key="1">
    <source>
        <dbReference type="ARBA" id="ARBA00001933"/>
    </source>
</evidence>
<dbReference type="SUPFAM" id="SSF53383">
    <property type="entry name" value="PLP-dependent transferases"/>
    <property type="match status" value="1"/>
</dbReference>
<evidence type="ECO:0000256" key="2">
    <source>
        <dbReference type="ARBA" id="ARBA00004496"/>
    </source>
</evidence>
<dbReference type="Gene3D" id="3.40.640.10">
    <property type="entry name" value="Type I PLP-dependent aspartate aminotransferase-like (Major domain)"/>
    <property type="match status" value="1"/>
</dbReference>
<dbReference type="InterPro" id="IPR050859">
    <property type="entry name" value="Class-I_PLP-dep_aminotransf"/>
</dbReference>
<evidence type="ECO:0000256" key="4">
    <source>
        <dbReference type="ARBA" id="ARBA00022490"/>
    </source>
</evidence>
<dbReference type="Pfam" id="PF00155">
    <property type="entry name" value="Aminotran_1_2"/>
    <property type="match status" value="1"/>
</dbReference>
<dbReference type="GO" id="GO:0047536">
    <property type="term" value="F:2-aminoadipate transaminase activity"/>
    <property type="evidence" value="ECO:0007669"/>
    <property type="project" value="TreeGrafter"/>
</dbReference>